<name>A0AAV2HHJ3_LYMST</name>
<evidence type="ECO:0000313" key="1">
    <source>
        <dbReference type="EMBL" id="CAL1533480.1"/>
    </source>
</evidence>
<comment type="caution">
    <text evidence="1">The sequence shown here is derived from an EMBL/GenBank/DDBJ whole genome shotgun (WGS) entry which is preliminary data.</text>
</comment>
<organism evidence="1 2">
    <name type="scientific">Lymnaea stagnalis</name>
    <name type="common">Great pond snail</name>
    <name type="synonym">Helix stagnalis</name>
    <dbReference type="NCBI Taxonomy" id="6523"/>
    <lineage>
        <taxon>Eukaryota</taxon>
        <taxon>Metazoa</taxon>
        <taxon>Spiralia</taxon>
        <taxon>Lophotrochozoa</taxon>
        <taxon>Mollusca</taxon>
        <taxon>Gastropoda</taxon>
        <taxon>Heterobranchia</taxon>
        <taxon>Euthyneura</taxon>
        <taxon>Panpulmonata</taxon>
        <taxon>Hygrophila</taxon>
        <taxon>Lymnaeoidea</taxon>
        <taxon>Lymnaeidae</taxon>
        <taxon>Lymnaea</taxon>
    </lineage>
</organism>
<dbReference type="EMBL" id="CAXITT010000143">
    <property type="protein sequence ID" value="CAL1533480.1"/>
    <property type="molecule type" value="Genomic_DNA"/>
</dbReference>
<reference evidence="1 2" key="1">
    <citation type="submission" date="2024-04" db="EMBL/GenBank/DDBJ databases">
        <authorList>
            <consortium name="Genoscope - CEA"/>
            <person name="William W."/>
        </authorList>
    </citation>
    <scope>NUCLEOTIDE SEQUENCE [LARGE SCALE GENOMIC DNA]</scope>
</reference>
<sequence>MASGINEHHEALRKENFINRQAYIKKLLMERLRNNQEENNCHLEKGLYSKSGSIPENQNPLSYTVQNRKYAPDADQERYKALRDQQYLNYTAKIKGRLTSTDYSQQW</sequence>
<dbReference type="Proteomes" id="UP001497497">
    <property type="component" value="Unassembled WGS sequence"/>
</dbReference>
<accession>A0AAV2HHJ3</accession>
<protein>
    <submittedName>
        <fullName evidence="1">Uncharacterized protein</fullName>
    </submittedName>
</protein>
<proteinExistence type="predicted"/>
<gene>
    <name evidence="1" type="ORF">GSLYS_00007440001</name>
</gene>
<dbReference type="AlphaFoldDB" id="A0AAV2HHJ3"/>
<keyword evidence="2" id="KW-1185">Reference proteome</keyword>
<evidence type="ECO:0000313" key="2">
    <source>
        <dbReference type="Proteomes" id="UP001497497"/>
    </source>
</evidence>